<evidence type="ECO:0000256" key="1">
    <source>
        <dbReference type="SAM" id="MobiDB-lite"/>
    </source>
</evidence>
<feature type="region of interest" description="Disordered" evidence="1">
    <location>
        <begin position="112"/>
        <end position="135"/>
    </location>
</feature>
<feature type="compositionally biased region" description="Polar residues" evidence="1">
    <location>
        <begin position="112"/>
        <end position="127"/>
    </location>
</feature>
<dbReference type="AlphaFoldDB" id="K5WQ44"/>
<dbReference type="EMBL" id="JH930468">
    <property type="protein sequence ID" value="EKM61329.1"/>
    <property type="molecule type" value="Genomic_DNA"/>
</dbReference>
<accession>K5WQ44</accession>
<gene>
    <name evidence="2" type="ORF">PHACADRAFT_204495</name>
</gene>
<feature type="compositionally biased region" description="Polar residues" evidence="1">
    <location>
        <begin position="21"/>
        <end position="30"/>
    </location>
</feature>
<evidence type="ECO:0000313" key="3">
    <source>
        <dbReference type="Proteomes" id="UP000008370"/>
    </source>
</evidence>
<feature type="compositionally biased region" description="Polar residues" evidence="1">
    <location>
        <begin position="216"/>
        <end position="228"/>
    </location>
</feature>
<dbReference type="OrthoDB" id="3269666at2759"/>
<sequence>MASATGPSDARFETTAAWQAAETSSTQLQSEVERNAQQAHQVAEQAANSAQFKQVSTGVAVERLEEGLSVKTNDAVAEGQSNVASATSAAGSYVQQAREIVGGAMVTAASYLPSSVPGSTASSTDTEGNPIAGNTVASSLQSAAGAAVEAAKTALSAAQPHVERLATAARSTAEAATQSAYQATGAGQASSKPEPVQPTTAPLESSGGVVGGPYPATTTNGKSNVASV</sequence>
<reference evidence="2 3" key="1">
    <citation type="journal article" date="2012" name="BMC Genomics">
        <title>Comparative genomics of the white-rot fungi, Phanerochaete carnosa and P. chrysosporium, to elucidate the genetic basis of the distinct wood types they colonize.</title>
        <authorList>
            <person name="Suzuki H."/>
            <person name="MacDonald J."/>
            <person name="Syed K."/>
            <person name="Salamov A."/>
            <person name="Hori C."/>
            <person name="Aerts A."/>
            <person name="Henrissat B."/>
            <person name="Wiebenga A."/>
            <person name="vanKuyk P.A."/>
            <person name="Barry K."/>
            <person name="Lindquist E."/>
            <person name="LaButti K."/>
            <person name="Lapidus A."/>
            <person name="Lucas S."/>
            <person name="Coutinho P."/>
            <person name="Gong Y."/>
            <person name="Samejima M."/>
            <person name="Mahadevan R."/>
            <person name="Abou-Zaid M."/>
            <person name="de Vries R.P."/>
            <person name="Igarashi K."/>
            <person name="Yadav J.S."/>
            <person name="Grigoriev I.V."/>
            <person name="Master E.R."/>
        </authorList>
    </citation>
    <scope>NUCLEOTIDE SEQUENCE [LARGE SCALE GENOMIC DNA]</scope>
    <source>
        <strain evidence="2 3">HHB-10118-sp</strain>
    </source>
</reference>
<name>K5WQ44_PHACS</name>
<dbReference type="Proteomes" id="UP000008370">
    <property type="component" value="Unassembled WGS sequence"/>
</dbReference>
<feature type="compositionally biased region" description="Polar residues" evidence="1">
    <location>
        <begin position="181"/>
        <end position="203"/>
    </location>
</feature>
<keyword evidence="3" id="KW-1185">Reference proteome</keyword>
<protein>
    <submittedName>
        <fullName evidence="2">Uncharacterized protein</fullName>
    </submittedName>
</protein>
<dbReference type="GeneID" id="18912270"/>
<feature type="compositionally biased region" description="Low complexity" evidence="1">
    <location>
        <begin position="36"/>
        <end position="47"/>
    </location>
</feature>
<organism evidence="2 3">
    <name type="scientific">Phanerochaete carnosa (strain HHB-10118-sp)</name>
    <name type="common">White-rot fungus</name>
    <name type="synonym">Peniophora carnosa</name>
    <dbReference type="NCBI Taxonomy" id="650164"/>
    <lineage>
        <taxon>Eukaryota</taxon>
        <taxon>Fungi</taxon>
        <taxon>Dikarya</taxon>
        <taxon>Basidiomycota</taxon>
        <taxon>Agaricomycotina</taxon>
        <taxon>Agaricomycetes</taxon>
        <taxon>Polyporales</taxon>
        <taxon>Phanerochaetaceae</taxon>
        <taxon>Phanerochaete</taxon>
    </lineage>
</organism>
<feature type="compositionally biased region" description="Low complexity" evidence="1">
    <location>
        <begin position="166"/>
        <end position="180"/>
    </location>
</feature>
<dbReference type="STRING" id="650164.K5WQ44"/>
<dbReference type="RefSeq" id="XP_007390751.1">
    <property type="nucleotide sequence ID" value="XM_007390689.1"/>
</dbReference>
<feature type="region of interest" description="Disordered" evidence="1">
    <location>
        <begin position="164"/>
        <end position="228"/>
    </location>
</feature>
<dbReference type="InParanoid" id="K5WQ44"/>
<evidence type="ECO:0000313" key="2">
    <source>
        <dbReference type="EMBL" id="EKM61329.1"/>
    </source>
</evidence>
<feature type="region of interest" description="Disordered" evidence="1">
    <location>
        <begin position="1"/>
        <end position="52"/>
    </location>
</feature>
<proteinExistence type="predicted"/>
<dbReference type="HOGENOM" id="CLU_087665_0_0_1"/>
<dbReference type="KEGG" id="pco:PHACADRAFT_204495"/>